<keyword evidence="15" id="KW-1185">Reference proteome</keyword>
<keyword evidence="5 14" id="KW-0808">Transferase</keyword>
<comment type="similarity">
    <text evidence="2">Belongs to the HPPK family.</text>
</comment>
<dbReference type="AlphaFoldDB" id="A0A5B8L1M7"/>
<dbReference type="RefSeq" id="WP_146300558.1">
    <property type="nucleotide sequence ID" value="NZ_CP042301.2"/>
</dbReference>
<dbReference type="GO" id="GO:0016301">
    <property type="term" value="F:kinase activity"/>
    <property type="evidence" value="ECO:0007669"/>
    <property type="project" value="UniProtKB-KW"/>
</dbReference>
<keyword evidence="6" id="KW-0547">Nucleotide-binding</keyword>
<name>A0A5B8L1M7_9HYPH</name>
<evidence type="ECO:0000256" key="5">
    <source>
        <dbReference type="ARBA" id="ARBA00022679"/>
    </source>
</evidence>
<accession>A0A5B8L1M7</accession>
<evidence type="ECO:0000313" key="14">
    <source>
        <dbReference type="EMBL" id="QDZ01917.1"/>
    </source>
</evidence>
<evidence type="ECO:0000256" key="12">
    <source>
        <dbReference type="ARBA" id="ARBA00033413"/>
    </source>
</evidence>
<evidence type="ECO:0000259" key="13">
    <source>
        <dbReference type="Pfam" id="PF01288"/>
    </source>
</evidence>
<dbReference type="GO" id="GO:0003848">
    <property type="term" value="F:2-amino-4-hydroxy-6-hydroxymethyldihydropteridine diphosphokinase activity"/>
    <property type="evidence" value="ECO:0007669"/>
    <property type="project" value="UniProtKB-EC"/>
</dbReference>
<keyword evidence="8" id="KW-0067">ATP-binding</keyword>
<dbReference type="EMBL" id="CP042301">
    <property type="protein sequence ID" value="QDZ01917.1"/>
    <property type="molecule type" value="Genomic_DNA"/>
</dbReference>
<dbReference type="KEGG" id="niy:FQ775_16890"/>
<evidence type="ECO:0000256" key="9">
    <source>
        <dbReference type="ARBA" id="ARBA00022909"/>
    </source>
</evidence>
<dbReference type="GO" id="GO:0005524">
    <property type="term" value="F:ATP binding"/>
    <property type="evidence" value="ECO:0007669"/>
    <property type="project" value="UniProtKB-KW"/>
</dbReference>
<dbReference type="PANTHER" id="PTHR43071">
    <property type="entry name" value="2-AMINO-4-HYDROXY-6-HYDROXYMETHYLDIHYDROPTERIDINE PYROPHOSPHOKINASE"/>
    <property type="match status" value="1"/>
</dbReference>
<evidence type="ECO:0000256" key="7">
    <source>
        <dbReference type="ARBA" id="ARBA00022777"/>
    </source>
</evidence>
<dbReference type="Gene3D" id="3.30.70.560">
    <property type="entry name" value="7,8-Dihydro-6-hydroxymethylpterin-pyrophosphokinase HPPK"/>
    <property type="match status" value="1"/>
</dbReference>
<dbReference type="UniPathway" id="UPA00077">
    <property type="reaction ID" value="UER00155"/>
</dbReference>
<gene>
    <name evidence="14" type="primary">folK</name>
    <name evidence="14" type="ORF">FQ775_16890</name>
</gene>
<sequence length="171" mass="18718">MSGRSEVRAFLSLGGNLGDPRQSMAAALRIIDADPATRVGAVSSLYRTPPWGDVVQPDFLNCAAEVQTRRSARDLLELCLGAERQLKRVRTIPGGPRLIDVDVLSYGDETVREEGLEIPHPRMLSRAFVLLPLREIAPDLLLEGRSLDAWIATVDSDGISVVTEGGEWWQA</sequence>
<dbReference type="PANTHER" id="PTHR43071:SF1">
    <property type="entry name" value="2-AMINO-4-HYDROXY-6-HYDROXYMETHYLDIHYDROPTERIDINE PYROPHOSPHOKINASE"/>
    <property type="match status" value="1"/>
</dbReference>
<dbReference type="NCBIfam" id="TIGR01498">
    <property type="entry name" value="folK"/>
    <property type="match status" value="1"/>
</dbReference>
<proteinExistence type="inferred from homology"/>
<dbReference type="InterPro" id="IPR035907">
    <property type="entry name" value="Hppk_sf"/>
</dbReference>
<dbReference type="Proteomes" id="UP000321389">
    <property type="component" value="Chromosome"/>
</dbReference>
<evidence type="ECO:0000256" key="2">
    <source>
        <dbReference type="ARBA" id="ARBA00005810"/>
    </source>
</evidence>
<comment type="function">
    <text evidence="10">Catalyzes the transfer of pyrophosphate from adenosine triphosphate (ATP) to 6-hydroxymethyl-7,8-dihydropterin, an enzymatic step in folate biosynthesis pathway.</text>
</comment>
<evidence type="ECO:0000256" key="6">
    <source>
        <dbReference type="ARBA" id="ARBA00022741"/>
    </source>
</evidence>
<evidence type="ECO:0000256" key="8">
    <source>
        <dbReference type="ARBA" id="ARBA00022840"/>
    </source>
</evidence>
<evidence type="ECO:0000256" key="4">
    <source>
        <dbReference type="ARBA" id="ARBA00016218"/>
    </source>
</evidence>
<dbReference type="InterPro" id="IPR000550">
    <property type="entry name" value="Hppk"/>
</dbReference>
<dbReference type="OrthoDB" id="9808041at2"/>
<evidence type="ECO:0000256" key="3">
    <source>
        <dbReference type="ARBA" id="ARBA00013253"/>
    </source>
</evidence>
<comment type="pathway">
    <text evidence="1">Cofactor biosynthesis; tetrahydrofolate biosynthesis; 2-amino-4-hydroxy-6-hydroxymethyl-7,8-dihydropteridine diphosphate from 7,8-dihydroneopterin triphosphate: step 4/4.</text>
</comment>
<evidence type="ECO:0000256" key="10">
    <source>
        <dbReference type="ARBA" id="ARBA00029409"/>
    </source>
</evidence>
<protein>
    <recommendedName>
        <fullName evidence="4">2-amino-4-hydroxy-6-hydroxymethyldihydropteridine pyrophosphokinase</fullName>
        <ecNumber evidence="3">2.7.6.3</ecNumber>
    </recommendedName>
    <alternativeName>
        <fullName evidence="11">6-hydroxymethyl-7,8-dihydropterin pyrophosphokinase</fullName>
    </alternativeName>
    <alternativeName>
        <fullName evidence="12">7,8-dihydro-6-hydroxymethylpterin-pyrophosphokinase</fullName>
    </alternativeName>
</protein>
<dbReference type="CDD" id="cd00483">
    <property type="entry name" value="HPPK"/>
    <property type="match status" value="1"/>
</dbReference>
<dbReference type="GO" id="GO:0046656">
    <property type="term" value="P:folic acid biosynthetic process"/>
    <property type="evidence" value="ECO:0007669"/>
    <property type="project" value="UniProtKB-KW"/>
</dbReference>
<dbReference type="SUPFAM" id="SSF55083">
    <property type="entry name" value="6-hydroxymethyl-7,8-dihydropterin pyrophosphokinase, HPPK"/>
    <property type="match status" value="1"/>
</dbReference>
<organism evidence="14 15">
    <name type="scientific">Nitratireductor mangrovi</name>
    <dbReference type="NCBI Taxonomy" id="2599600"/>
    <lineage>
        <taxon>Bacteria</taxon>
        <taxon>Pseudomonadati</taxon>
        <taxon>Pseudomonadota</taxon>
        <taxon>Alphaproteobacteria</taxon>
        <taxon>Hyphomicrobiales</taxon>
        <taxon>Phyllobacteriaceae</taxon>
        <taxon>Nitratireductor</taxon>
    </lineage>
</organism>
<keyword evidence="9" id="KW-0289">Folate biosynthesis</keyword>
<keyword evidence="7" id="KW-0418">Kinase</keyword>
<reference evidence="14" key="1">
    <citation type="submission" date="2020-04" db="EMBL/GenBank/DDBJ databases">
        <title>Nitratireductor sp. nov. isolated from mangrove soil.</title>
        <authorList>
            <person name="Ye Y."/>
        </authorList>
    </citation>
    <scope>NUCLEOTIDE SEQUENCE</scope>
    <source>
        <strain evidence="14">SY7</strain>
    </source>
</reference>
<feature type="domain" description="7,8-dihydro-6-hydroxymethylpterin-pyrophosphokinase" evidence="13">
    <location>
        <begin position="10"/>
        <end position="138"/>
    </location>
</feature>
<dbReference type="Pfam" id="PF01288">
    <property type="entry name" value="HPPK"/>
    <property type="match status" value="1"/>
</dbReference>
<evidence type="ECO:0000256" key="1">
    <source>
        <dbReference type="ARBA" id="ARBA00005051"/>
    </source>
</evidence>
<evidence type="ECO:0000313" key="15">
    <source>
        <dbReference type="Proteomes" id="UP000321389"/>
    </source>
</evidence>
<dbReference type="GO" id="GO:0046654">
    <property type="term" value="P:tetrahydrofolate biosynthetic process"/>
    <property type="evidence" value="ECO:0007669"/>
    <property type="project" value="UniProtKB-UniPathway"/>
</dbReference>
<dbReference type="EC" id="2.7.6.3" evidence="3"/>
<evidence type="ECO:0000256" key="11">
    <source>
        <dbReference type="ARBA" id="ARBA00029766"/>
    </source>
</evidence>